<evidence type="ECO:0000256" key="2">
    <source>
        <dbReference type="ARBA" id="ARBA00006677"/>
    </source>
</evidence>
<dbReference type="EMBL" id="CP097510">
    <property type="protein sequence ID" value="URE37612.1"/>
    <property type="molecule type" value="Genomic_DNA"/>
</dbReference>
<dbReference type="CDD" id="cd11710">
    <property type="entry name" value="GINS_A_psf1"/>
    <property type="match status" value="1"/>
</dbReference>
<evidence type="ECO:0000256" key="3">
    <source>
        <dbReference type="ARBA" id="ARBA00022705"/>
    </source>
</evidence>
<dbReference type="InterPro" id="IPR005339">
    <property type="entry name" value="GINS_Psf1"/>
</dbReference>
<dbReference type="Pfam" id="PF24997">
    <property type="entry name" value="PSF1_C"/>
    <property type="match status" value="1"/>
</dbReference>
<dbReference type="SUPFAM" id="SSF158573">
    <property type="entry name" value="GINS helical bundle-like"/>
    <property type="match status" value="1"/>
</dbReference>
<dbReference type="AlphaFoldDB" id="A0A9E7KZ03"/>
<dbReference type="InterPro" id="IPR056783">
    <property type="entry name" value="PSF1_C"/>
</dbReference>
<dbReference type="GO" id="GO:1902983">
    <property type="term" value="P:DNA strand elongation involved in mitotic DNA replication"/>
    <property type="evidence" value="ECO:0007669"/>
    <property type="project" value="TreeGrafter"/>
</dbReference>
<comment type="similarity">
    <text evidence="2">Belongs to the GINS1/PSF1 family.</text>
</comment>
<dbReference type="PANTHER" id="PTHR12914">
    <property type="entry name" value="PARTNER OF SLD5"/>
    <property type="match status" value="1"/>
</dbReference>
<keyword evidence="8" id="KW-1185">Reference proteome</keyword>
<comment type="subcellular location">
    <subcellularLocation>
        <location evidence="1">Nucleus</location>
    </subcellularLocation>
</comment>
<evidence type="ECO:0000259" key="5">
    <source>
        <dbReference type="Pfam" id="PF05916"/>
    </source>
</evidence>
<evidence type="ECO:0000259" key="6">
    <source>
        <dbReference type="Pfam" id="PF24997"/>
    </source>
</evidence>
<dbReference type="InterPro" id="IPR036224">
    <property type="entry name" value="GINS_bundle-like_dom_sf"/>
</dbReference>
<evidence type="ECO:0000313" key="7">
    <source>
        <dbReference type="EMBL" id="URE37612.1"/>
    </source>
</evidence>
<dbReference type="PANTHER" id="PTHR12914:SF2">
    <property type="entry name" value="DNA REPLICATION COMPLEX GINS PROTEIN PSF1"/>
    <property type="match status" value="1"/>
</dbReference>
<feature type="domain" description="GINS subunit" evidence="5">
    <location>
        <begin position="65"/>
        <end position="134"/>
    </location>
</feature>
<accession>A0A9E7KZ03</accession>
<dbReference type="Pfam" id="PF05916">
    <property type="entry name" value="Sld5"/>
    <property type="match status" value="1"/>
</dbReference>
<gene>
    <name evidence="7" type="ORF">MUK42_07223</name>
</gene>
<organism evidence="7 8">
    <name type="scientific">Musa troglodytarum</name>
    <name type="common">fe'i banana</name>
    <dbReference type="NCBI Taxonomy" id="320322"/>
    <lineage>
        <taxon>Eukaryota</taxon>
        <taxon>Viridiplantae</taxon>
        <taxon>Streptophyta</taxon>
        <taxon>Embryophyta</taxon>
        <taxon>Tracheophyta</taxon>
        <taxon>Spermatophyta</taxon>
        <taxon>Magnoliopsida</taxon>
        <taxon>Liliopsida</taxon>
        <taxon>Zingiberales</taxon>
        <taxon>Musaceae</taxon>
        <taxon>Musa</taxon>
    </lineage>
</organism>
<dbReference type="GO" id="GO:0000811">
    <property type="term" value="C:GINS complex"/>
    <property type="evidence" value="ECO:0007669"/>
    <property type="project" value="InterPro"/>
</dbReference>
<dbReference type="Proteomes" id="UP001055439">
    <property type="component" value="Chromosome 8"/>
</dbReference>
<reference evidence="7" key="1">
    <citation type="submission" date="2022-05" db="EMBL/GenBank/DDBJ databases">
        <title>The Musa troglodytarum L. genome provides insights into the mechanism of non-climacteric behaviour and enrichment of carotenoids.</title>
        <authorList>
            <person name="Wang J."/>
        </authorList>
    </citation>
    <scope>NUCLEOTIDE SEQUENCE</scope>
    <source>
        <tissue evidence="7">Leaf</tissue>
    </source>
</reference>
<keyword evidence="3" id="KW-0235">DNA replication</keyword>
<evidence type="ECO:0000313" key="8">
    <source>
        <dbReference type="Proteomes" id="UP001055439"/>
    </source>
</evidence>
<dbReference type="InterPro" id="IPR021151">
    <property type="entry name" value="GINS_A"/>
</dbReference>
<protein>
    <submittedName>
        <fullName evidence="7">DNA replication complex GINS protein</fullName>
    </submittedName>
</protein>
<evidence type="ECO:0000256" key="4">
    <source>
        <dbReference type="ARBA" id="ARBA00023242"/>
    </source>
</evidence>
<dbReference type="Gene3D" id="1.20.58.1030">
    <property type="match status" value="1"/>
</dbReference>
<evidence type="ECO:0000256" key="1">
    <source>
        <dbReference type="ARBA" id="ARBA00004123"/>
    </source>
</evidence>
<name>A0A9E7KZ03_9LILI</name>
<keyword evidence="4" id="KW-0539">Nucleus</keyword>
<sequence length="231" mass="26255">MYGRSASQLLKEQASCESGQLTVFNNEAFDRVIKECDEHHLQLESLFRKLMEQNLDVRTTTNGEHLGAFIHHHSLLRNKRCLMAYMQNRAEIVRSLRWQLGPVLPEEIKAKMSYSEEVYFVDHSNAIESYMSEMDVDLTADMVPPKSPSVQVKVLDDIGDVCLGDHSISLTKDSLHSLRRTDAEPFISQVSYHPFGAMRDDAAFRLTLLFVLFLGSNGRTFGLMPEKTIDG</sequence>
<proteinExistence type="inferred from homology"/>
<feature type="domain" description="DNA replication complex GINS protein PSF1 C-terminal" evidence="6">
    <location>
        <begin position="146"/>
        <end position="191"/>
    </location>
</feature>